<dbReference type="OrthoDB" id="660291at2759"/>
<name>A0A8X7PN65_BRACI</name>
<dbReference type="AlphaFoldDB" id="A0A8X7PN65"/>
<proteinExistence type="predicted"/>
<protein>
    <submittedName>
        <fullName evidence="1">Uncharacterized protein</fullName>
    </submittedName>
</protein>
<keyword evidence="2" id="KW-1185">Reference proteome</keyword>
<gene>
    <name evidence="1" type="ORF">Bca52824_084168</name>
</gene>
<dbReference type="Proteomes" id="UP000886595">
    <property type="component" value="Unassembled WGS sequence"/>
</dbReference>
<evidence type="ECO:0000313" key="1">
    <source>
        <dbReference type="EMBL" id="KAG2254032.1"/>
    </source>
</evidence>
<comment type="caution">
    <text evidence="1">The sequence shown here is derived from an EMBL/GenBank/DDBJ whole genome shotgun (WGS) entry which is preliminary data.</text>
</comment>
<evidence type="ECO:0000313" key="2">
    <source>
        <dbReference type="Proteomes" id="UP000886595"/>
    </source>
</evidence>
<sequence length="79" mass="9060">MDTDRAPETIHGKCLRRRGDSQRLERVPRADRRVGDIVIFKLRRRMYLPSSPFDPSCCDIQYTAPNVPAALLMGLQFPS</sequence>
<accession>A0A8X7PN65</accession>
<reference evidence="1 2" key="1">
    <citation type="submission" date="2020-02" db="EMBL/GenBank/DDBJ databases">
        <authorList>
            <person name="Ma Q."/>
            <person name="Huang Y."/>
            <person name="Song X."/>
            <person name="Pei D."/>
        </authorList>
    </citation>
    <scope>NUCLEOTIDE SEQUENCE [LARGE SCALE GENOMIC DNA]</scope>
    <source>
        <strain evidence="1">Sxm20200214</strain>
        <tissue evidence="1">Leaf</tissue>
    </source>
</reference>
<dbReference type="EMBL" id="JAAMPC010000016">
    <property type="protein sequence ID" value="KAG2254032.1"/>
    <property type="molecule type" value="Genomic_DNA"/>
</dbReference>
<organism evidence="1 2">
    <name type="scientific">Brassica carinata</name>
    <name type="common">Ethiopian mustard</name>
    <name type="synonym">Abyssinian cabbage</name>
    <dbReference type="NCBI Taxonomy" id="52824"/>
    <lineage>
        <taxon>Eukaryota</taxon>
        <taxon>Viridiplantae</taxon>
        <taxon>Streptophyta</taxon>
        <taxon>Embryophyta</taxon>
        <taxon>Tracheophyta</taxon>
        <taxon>Spermatophyta</taxon>
        <taxon>Magnoliopsida</taxon>
        <taxon>eudicotyledons</taxon>
        <taxon>Gunneridae</taxon>
        <taxon>Pentapetalae</taxon>
        <taxon>rosids</taxon>
        <taxon>malvids</taxon>
        <taxon>Brassicales</taxon>
        <taxon>Brassicaceae</taxon>
        <taxon>Brassiceae</taxon>
        <taxon>Brassica</taxon>
    </lineage>
</organism>